<dbReference type="InterPro" id="IPR002347">
    <property type="entry name" value="SDR_fam"/>
</dbReference>
<evidence type="ECO:0000256" key="2">
    <source>
        <dbReference type="RuleBase" id="RU000363"/>
    </source>
</evidence>
<dbReference type="EMBL" id="JACQRX010000252">
    <property type="protein sequence ID" value="MBI4251944.1"/>
    <property type="molecule type" value="Genomic_DNA"/>
</dbReference>
<dbReference type="PANTHER" id="PTHR42879">
    <property type="entry name" value="3-OXOACYL-(ACYL-CARRIER-PROTEIN) REDUCTASE"/>
    <property type="match status" value="1"/>
</dbReference>
<dbReference type="PRINTS" id="PR00081">
    <property type="entry name" value="GDHRDH"/>
</dbReference>
<dbReference type="SUPFAM" id="SSF51735">
    <property type="entry name" value="NAD(P)-binding Rossmann-fold domains"/>
    <property type="match status" value="1"/>
</dbReference>
<evidence type="ECO:0000256" key="1">
    <source>
        <dbReference type="ARBA" id="ARBA00006484"/>
    </source>
</evidence>
<evidence type="ECO:0000313" key="4">
    <source>
        <dbReference type="EMBL" id="MBI4251944.1"/>
    </source>
</evidence>
<dbReference type="Pfam" id="PF00106">
    <property type="entry name" value="adh_short"/>
    <property type="match status" value="1"/>
</dbReference>
<dbReference type="PANTHER" id="PTHR42879:SF2">
    <property type="entry name" value="3-OXOACYL-[ACYL-CARRIER-PROTEIN] REDUCTASE FABG"/>
    <property type="match status" value="1"/>
</dbReference>
<comment type="similarity">
    <text evidence="1 2">Belongs to the short-chain dehydrogenases/reductases (SDR) family.</text>
</comment>
<comment type="caution">
    <text evidence="4">The sequence shown here is derived from an EMBL/GenBank/DDBJ whole genome shotgun (WGS) entry which is preliminary data.</text>
</comment>
<dbReference type="InterPro" id="IPR036291">
    <property type="entry name" value="NAD(P)-bd_dom_sf"/>
</dbReference>
<organism evidence="4 5">
    <name type="scientific">Tectimicrobiota bacterium</name>
    <dbReference type="NCBI Taxonomy" id="2528274"/>
    <lineage>
        <taxon>Bacteria</taxon>
        <taxon>Pseudomonadati</taxon>
        <taxon>Nitrospinota/Tectimicrobiota group</taxon>
        <taxon>Candidatus Tectimicrobiota</taxon>
    </lineage>
</organism>
<feature type="domain" description="Ketoreductase" evidence="3">
    <location>
        <begin position="12"/>
        <end position="200"/>
    </location>
</feature>
<dbReference type="PROSITE" id="PS00061">
    <property type="entry name" value="ADH_SHORT"/>
    <property type="match status" value="1"/>
</dbReference>
<name>A0A932ZUY3_UNCTE</name>
<gene>
    <name evidence="4" type="ORF">HY618_05740</name>
</gene>
<accession>A0A932ZUY3</accession>
<dbReference type="Gene3D" id="3.40.50.720">
    <property type="entry name" value="NAD(P)-binding Rossmann-like Domain"/>
    <property type="match status" value="1"/>
</dbReference>
<evidence type="ECO:0000313" key="5">
    <source>
        <dbReference type="Proteomes" id="UP000752292"/>
    </source>
</evidence>
<dbReference type="PRINTS" id="PR00080">
    <property type="entry name" value="SDRFAMILY"/>
</dbReference>
<dbReference type="InterPro" id="IPR057326">
    <property type="entry name" value="KR_dom"/>
</dbReference>
<dbReference type="FunFam" id="3.40.50.720:FF:000084">
    <property type="entry name" value="Short-chain dehydrogenase reductase"/>
    <property type="match status" value="1"/>
</dbReference>
<evidence type="ECO:0000259" key="3">
    <source>
        <dbReference type="SMART" id="SM00822"/>
    </source>
</evidence>
<reference evidence="4" key="1">
    <citation type="submission" date="2020-07" db="EMBL/GenBank/DDBJ databases">
        <title>Huge and variable diversity of episymbiotic CPR bacteria and DPANN archaea in groundwater ecosystems.</title>
        <authorList>
            <person name="He C.Y."/>
            <person name="Keren R."/>
            <person name="Whittaker M."/>
            <person name="Farag I.F."/>
            <person name="Doudna J."/>
            <person name="Cate J.H.D."/>
            <person name="Banfield J.F."/>
        </authorList>
    </citation>
    <scope>NUCLEOTIDE SEQUENCE</scope>
    <source>
        <strain evidence="4">NC_groundwater_1370_Ag_S-0.2um_69_93</strain>
    </source>
</reference>
<dbReference type="AlphaFoldDB" id="A0A932ZUY3"/>
<protein>
    <submittedName>
        <fullName evidence="4">SDR family oxidoreductase</fullName>
    </submittedName>
</protein>
<dbReference type="InterPro" id="IPR050259">
    <property type="entry name" value="SDR"/>
</dbReference>
<dbReference type="GO" id="GO:0032787">
    <property type="term" value="P:monocarboxylic acid metabolic process"/>
    <property type="evidence" value="ECO:0007669"/>
    <property type="project" value="UniProtKB-ARBA"/>
</dbReference>
<dbReference type="InterPro" id="IPR020904">
    <property type="entry name" value="Sc_DH/Rdtase_CS"/>
</dbReference>
<dbReference type="Proteomes" id="UP000752292">
    <property type="component" value="Unassembled WGS sequence"/>
</dbReference>
<dbReference type="SMART" id="SM00822">
    <property type="entry name" value="PKS_KR"/>
    <property type="match status" value="1"/>
</dbReference>
<sequence>MPPGSAQGVAGKRVVLTGASRGIGRAAALRLARAGARVLAVARDAEALASLAFEAKPAKGQVFPHSCDLTSEEEVEALAEIAARRLGGVDALVNNAGAGVFRELEELTPADFEATLAICLKAPFLLIRAFAPHLEASGGDVVNISSIGAVTGFRGAAAYCAAKAGLEGMSRALAEELRGRGIRLSVLRPGATATGMWKDIPGEFDTGKMIPPELVAESLEFLLAQSRRVWTETMVVLPPDGRV</sequence>
<proteinExistence type="inferred from homology"/>
<dbReference type="CDD" id="cd05233">
    <property type="entry name" value="SDR_c"/>
    <property type="match status" value="1"/>
</dbReference>